<dbReference type="GO" id="GO:0035556">
    <property type="term" value="P:intracellular signal transduction"/>
    <property type="evidence" value="ECO:0007669"/>
    <property type="project" value="InterPro"/>
</dbReference>
<evidence type="ECO:0000256" key="3">
    <source>
        <dbReference type="SAM" id="MobiDB-lite"/>
    </source>
</evidence>
<dbReference type="Gene3D" id="1.25.40.20">
    <property type="entry name" value="Ankyrin repeat-containing domain"/>
    <property type="match status" value="2"/>
</dbReference>
<dbReference type="PROSITE" id="PS50225">
    <property type="entry name" value="SOCS"/>
    <property type="match status" value="1"/>
</dbReference>
<dbReference type="Pfam" id="PF00023">
    <property type="entry name" value="Ank"/>
    <property type="match status" value="1"/>
</dbReference>
<reference evidence="4" key="1">
    <citation type="submission" date="2022-03" db="EMBL/GenBank/DDBJ databases">
        <authorList>
            <person name="Martin C."/>
        </authorList>
    </citation>
    <scope>NUCLEOTIDE SEQUENCE</scope>
</reference>
<dbReference type="SMART" id="SM00969">
    <property type="entry name" value="SOCS_box"/>
    <property type="match status" value="1"/>
</dbReference>
<feature type="region of interest" description="Disordered" evidence="3">
    <location>
        <begin position="86"/>
        <end position="150"/>
    </location>
</feature>
<evidence type="ECO:0000256" key="1">
    <source>
        <dbReference type="ARBA" id="ARBA00022737"/>
    </source>
</evidence>
<protein>
    <submittedName>
        <fullName evidence="4">Uncharacterized protein</fullName>
    </submittedName>
</protein>
<dbReference type="Pfam" id="PF12796">
    <property type="entry name" value="Ank_2"/>
    <property type="match status" value="1"/>
</dbReference>
<evidence type="ECO:0000256" key="2">
    <source>
        <dbReference type="ARBA" id="ARBA00023043"/>
    </source>
</evidence>
<name>A0A8J1XLB9_OWEFU</name>
<feature type="compositionally biased region" description="Basic and acidic residues" evidence="3">
    <location>
        <begin position="89"/>
        <end position="101"/>
    </location>
</feature>
<dbReference type="SMART" id="SM00248">
    <property type="entry name" value="ANK"/>
    <property type="match status" value="5"/>
</dbReference>
<feature type="compositionally biased region" description="Low complexity" evidence="3">
    <location>
        <begin position="124"/>
        <end position="147"/>
    </location>
</feature>
<keyword evidence="1" id="KW-0677">Repeat</keyword>
<feature type="compositionally biased region" description="Polar residues" evidence="3">
    <location>
        <begin position="106"/>
        <end position="121"/>
    </location>
</feature>
<comment type="caution">
    <text evidence="4">The sequence shown here is derived from an EMBL/GenBank/DDBJ whole genome shotgun (WGS) entry which is preliminary data.</text>
</comment>
<accession>A0A8J1XLB9</accession>
<dbReference type="InterPro" id="IPR001496">
    <property type="entry name" value="SOCS_box"/>
</dbReference>
<dbReference type="SUPFAM" id="SSF158235">
    <property type="entry name" value="SOCS box-like"/>
    <property type="match status" value="1"/>
</dbReference>
<keyword evidence="2" id="KW-0040">ANK repeat</keyword>
<dbReference type="InterPro" id="IPR002110">
    <property type="entry name" value="Ankyrin_rpt"/>
</dbReference>
<dbReference type="PANTHER" id="PTHR24126">
    <property type="entry name" value="ANKYRIN REPEAT, PH AND SEC7 DOMAIN CONTAINING PROTEIN SECG-RELATED"/>
    <property type="match status" value="1"/>
</dbReference>
<evidence type="ECO:0000313" key="5">
    <source>
        <dbReference type="Proteomes" id="UP000749559"/>
    </source>
</evidence>
<dbReference type="InterPro" id="IPR036036">
    <property type="entry name" value="SOCS_box-like_dom_sf"/>
</dbReference>
<dbReference type="PANTHER" id="PTHR24126:SF14">
    <property type="entry name" value="ANK_REP_REGION DOMAIN-CONTAINING PROTEIN"/>
    <property type="match status" value="1"/>
</dbReference>
<sequence>MPTCISRCEVNIKPNLVTYFSTYRHHFISVNAILLRPSGISERELENRKGKITTEIRNSEIQSENRNSEIPLEKMDIQSEITNSAIPSEIEKSEISLENRFPDSPPETTNNGISSKTTNGGLPSETTNNGLSSETTNSESSSEMINSGLPTETTNIGISLEMLNREIPPKAFKSEFSESSFKVNNEIPPENTISTVQLITSDQLQETSSESETVTPVNDTKQLGIMKIVGDKDQGADADVTFGEDEDGNSELHVSSAGGEFHKVKQILQMKGSQQFTRHTNLKRQTAFIYAAYQSNKLQDERILCPIFLHLLQAGIDGQQDYLGNTALNYTARYGHTTLVRLLLENGGKPSSRNFSNRTPLLDVLDFLISQPRKREQLTDIIKLLVAKMEPNDLDCKDINGIAALHKLVQSDMPNEVKLVLECGADPDIPDNNHNTPLLLAIDHGATLCAMYLIHANCDINKKGRSLCFLRKSMTPLESAIRVHCFDIAKMLILENCDKTFLRQLLKARNPTGRPCRNPIIKEFMLWVQQHLEQQNIHHAASLQEICKSKIRGHFRVGVYMKTRKLPLPRMLQDFILEMDTYDCATVSSQI</sequence>
<dbReference type="EMBL" id="CAIIXF020000803">
    <property type="protein sequence ID" value="CAH1803415.1"/>
    <property type="molecule type" value="Genomic_DNA"/>
</dbReference>
<dbReference type="InterPro" id="IPR036770">
    <property type="entry name" value="Ankyrin_rpt-contain_sf"/>
</dbReference>
<gene>
    <name evidence="4" type="ORF">OFUS_LOCUS27011</name>
</gene>
<dbReference type="OrthoDB" id="539213at2759"/>
<dbReference type="PROSITE" id="PS50297">
    <property type="entry name" value="ANK_REP_REGION"/>
    <property type="match status" value="1"/>
</dbReference>
<proteinExistence type="predicted"/>
<organism evidence="4 5">
    <name type="scientific">Owenia fusiformis</name>
    <name type="common">Polychaete worm</name>
    <dbReference type="NCBI Taxonomy" id="6347"/>
    <lineage>
        <taxon>Eukaryota</taxon>
        <taxon>Metazoa</taxon>
        <taxon>Spiralia</taxon>
        <taxon>Lophotrochozoa</taxon>
        <taxon>Annelida</taxon>
        <taxon>Polychaeta</taxon>
        <taxon>Sedentaria</taxon>
        <taxon>Canalipalpata</taxon>
        <taxon>Sabellida</taxon>
        <taxon>Oweniida</taxon>
        <taxon>Oweniidae</taxon>
        <taxon>Owenia</taxon>
    </lineage>
</organism>
<dbReference type="AlphaFoldDB" id="A0A8J1XLB9"/>
<dbReference type="Proteomes" id="UP000749559">
    <property type="component" value="Unassembled WGS sequence"/>
</dbReference>
<keyword evidence="5" id="KW-1185">Reference proteome</keyword>
<dbReference type="SUPFAM" id="SSF48403">
    <property type="entry name" value="Ankyrin repeat"/>
    <property type="match status" value="1"/>
</dbReference>
<evidence type="ECO:0000313" key="4">
    <source>
        <dbReference type="EMBL" id="CAH1803415.1"/>
    </source>
</evidence>
<dbReference type="PROSITE" id="PS50088">
    <property type="entry name" value="ANK_REPEAT"/>
    <property type="match status" value="2"/>
</dbReference>